<protein>
    <submittedName>
        <fullName evidence="1">Uncharacterized protein</fullName>
    </submittedName>
</protein>
<dbReference type="AlphaFoldDB" id="A0A2M6WBN4"/>
<sequence>MATRAMPPKQRQMVLDFIKTNSTFEAMRGKWSITIADIAKLALEETEPTAVINSFENAMRDCWPLLNQMAIWNKAGYHQATKLLLRLLNNPKLVLPEEQQ</sequence>
<evidence type="ECO:0000313" key="1">
    <source>
        <dbReference type="EMBL" id="PIT90218.1"/>
    </source>
</evidence>
<name>A0A2M6WBN4_9BACT</name>
<dbReference type="Proteomes" id="UP000230543">
    <property type="component" value="Unassembled WGS sequence"/>
</dbReference>
<proteinExistence type="predicted"/>
<dbReference type="EMBL" id="PFBO01000123">
    <property type="protein sequence ID" value="PIT90218.1"/>
    <property type="molecule type" value="Genomic_DNA"/>
</dbReference>
<gene>
    <name evidence="1" type="ORF">COU22_03525</name>
</gene>
<reference evidence="2" key="1">
    <citation type="submission" date="2017-09" db="EMBL/GenBank/DDBJ databases">
        <title>Depth-based differentiation of microbial function through sediment-hosted aquifers and enrichment of novel symbionts in the deep terrestrial subsurface.</title>
        <authorList>
            <person name="Probst A.J."/>
            <person name="Ladd B."/>
            <person name="Jarett J.K."/>
            <person name="Geller-Mcgrath D.E."/>
            <person name="Sieber C.M.K."/>
            <person name="Emerson J.B."/>
            <person name="Anantharaman K."/>
            <person name="Thomas B.C."/>
            <person name="Malmstrom R."/>
            <person name="Stieglmeier M."/>
            <person name="Klingl A."/>
            <person name="Woyke T."/>
            <person name="Ryan C.M."/>
            <person name="Banfield J.F."/>
        </authorList>
    </citation>
    <scope>NUCLEOTIDE SEQUENCE [LARGE SCALE GENOMIC DNA]</scope>
</reference>
<comment type="caution">
    <text evidence="1">The sequence shown here is derived from an EMBL/GenBank/DDBJ whole genome shotgun (WGS) entry which is preliminary data.</text>
</comment>
<organism evidence="1 2">
    <name type="scientific">Candidatus Komeilibacteria bacterium CG10_big_fil_rev_8_21_14_0_10_41_13</name>
    <dbReference type="NCBI Taxonomy" id="1974476"/>
    <lineage>
        <taxon>Bacteria</taxon>
        <taxon>Candidatus Komeiliibacteriota</taxon>
    </lineage>
</organism>
<accession>A0A2M6WBN4</accession>
<evidence type="ECO:0000313" key="2">
    <source>
        <dbReference type="Proteomes" id="UP000230543"/>
    </source>
</evidence>